<dbReference type="RefSeq" id="WP_100649241.1">
    <property type="nucleotide sequence ID" value="NZ_CP122439.1"/>
</dbReference>
<dbReference type="PANTHER" id="PTHR43297">
    <property type="entry name" value="OLIGOPEPTIDE TRANSPORT ATP-BINDING PROTEIN APPD"/>
    <property type="match status" value="1"/>
</dbReference>
<comment type="subcellular location">
    <subcellularLocation>
        <location evidence="1">Cell inner membrane</location>
        <topology evidence="1">Peripheral membrane protein</topology>
    </subcellularLocation>
</comment>
<keyword evidence="17" id="KW-1185">Reference proteome</keyword>
<keyword evidence="3" id="KW-0813">Transport</keyword>
<dbReference type="NCBIfam" id="TIGR01727">
    <property type="entry name" value="oligo_HPY"/>
    <property type="match status" value="1"/>
</dbReference>
<dbReference type="PROSITE" id="PS50893">
    <property type="entry name" value="ABC_TRANSPORTER_2"/>
    <property type="match status" value="1"/>
</dbReference>
<evidence type="ECO:0000256" key="9">
    <source>
        <dbReference type="ARBA" id="ARBA00022927"/>
    </source>
</evidence>
<evidence type="ECO:0000313" key="16">
    <source>
        <dbReference type="Proteomes" id="UP000551563"/>
    </source>
</evidence>
<dbReference type="InterPro" id="IPR050388">
    <property type="entry name" value="ABC_Ni/Peptide_Import"/>
</dbReference>
<feature type="domain" description="ABC transporter" evidence="13">
    <location>
        <begin position="8"/>
        <end position="259"/>
    </location>
</feature>
<sequence>MTDQRPLLRVRNLRTEFKSHRGTVRILDNVSFDVGQGRIVGLVGESGSGKSMTALSLMGLVPSPPATVSADSIMLDGVELTTLTKDQLRSKRGRDMSMVFQEPMTSFNPVKTMAQQVGEPLQIHGNFSKRDVRDKVRQMFEMVGIPEAKARLDAYPHELSGGLRQRAMIAMGLICEPKLLIADEPTTALDVTTQAQILRLIMELRDRVGTAIIMITHDLGIIAEMCDEVNVMYAGQIIEQANVYDVFDRASHPYTRGLLASIPKANEKPDGTRLKSINGMVPNLARLPGGCRFNPRCSDAMSVCSFKAPDLNLLENGHKARCWLHDKAGASL</sequence>
<dbReference type="EMBL" id="DUMN01000392">
    <property type="protein sequence ID" value="HHV68738.1"/>
    <property type="molecule type" value="Genomic_DNA"/>
</dbReference>
<dbReference type="Gene3D" id="3.40.50.300">
    <property type="entry name" value="P-loop containing nucleotide triphosphate hydrolases"/>
    <property type="match status" value="1"/>
</dbReference>
<evidence type="ECO:0000256" key="12">
    <source>
        <dbReference type="ARBA" id="ARBA00025070"/>
    </source>
</evidence>
<keyword evidence="7 14" id="KW-0067">ATP-binding</keyword>
<dbReference type="GO" id="GO:0055085">
    <property type="term" value="P:transmembrane transport"/>
    <property type="evidence" value="ECO:0007669"/>
    <property type="project" value="UniProtKB-ARBA"/>
</dbReference>
<dbReference type="GO" id="GO:0015833">
    <property type="term" value="P:peptide transport"/>
    <property type="evidence" value="ECO:0007669"/>
    <property type="project" value="UniProtKB-KW"/>
</dbReference>
<evidence type="ECO:0000256" key="5">
    <source>
        <dbReference type="ARBA" id="ARBA00022519"/>
    </source>
</evidence>
<keyword evidence="11" id="KW-0472">Membrane</keyword>
<keyword evidence="4" id="KW-1003">Cell membrane</keyword>
<dbReference type="Proteomes" id="UP000551563">
    <property type="component" value="Unassembled WGS sequence"/>
</dbReference>
<name>A0A7V6U0A6_9HYPH</name>
<dbReference type="AlphaFoldDB" id="A0A7V6U0A6"/>
<comment type="caution">
    <text evidence="14">The sequence shown here is derived from an EMBL/GenBank/DDBJ whole genome shotgun (WGS) entry which is preliminary data.</text>
</comment>
<evidence type="ECO:0000256" key="2">
    <source>
        <dbReference type="ARBA" id="ARBA00005417"/>
    </source>
</evidence>
<dbReference type="Proteomes" id="UP000578622">
    <property type="component" value="Unassembled WGS sequence"/>
</dbReference>
<evidence type="ECO:0000256" key="10">
    <source>
        <dbReference type="ARBA" id="ARBA00022967"/>
    </source>
</evidence>
<keyword evidence="5" id="KW-0997">Cell inner membrane</keyword>
<protein>
    <submittedName>
        <fullName evidence="14">ABC transporter ATP-binding protein</fullName>
    </submittedName>
    <submittedName>
        <fullName evidence="15">Peptide/nickel transport system ATP-binding protein</fullName>
    </submittedName>
</protein>
<keyword evidence="8" id="KW-0571">Peptide transport</keyword>
<dbReference type="EMBL" id="JACGXG010000004">
    <property type="protein sequence ID" value="MBA8852486.1"/>
    <property type="molecule type" value="Genomic_DNA"/>
</dbReference>
<evidence type="ECO:0000256" key="8">
    <source>
        <dbReference type="ARBA" id="ARBA00022856"/>
    </source>
</evidence>
<dbReference type="GO" id="GO:0015031">
    <property type="term" value="P:protein transport"/>
    <property type="evidence" value="ECO:0007669"/>
    <property type="project" value="UniProtKB-KW"/>
</dbReference>
<dbReference type="SMART" id="SM00382">
    <property type="entry name" value="AAA"/>
    <property type="match status" value="1"/>
</dbReference>
<evidence type="ECO:0000259" key="13">
    <source>
        <dbReference type="PROSITE" id="PS50893"/>
    </source>
</evidence>
<evidence type="ECO:0000256" key="6">
    <source>
        <dbReference type="ARBA" id="ARBA00022741"/>
    </source>
</evidence>
<dbReference type="InterPro" id="IPR027417">
    <property type="entry name" value="P-loop_NTPase"/>
</dbReference>
<dbReference type="GO" id="GO:0016887">
    <property type="term" value="F:ATP hydrolysis activity"/>
    <property type="evidence" value="ECO:0007669"/>
    <property type="project" value="InterPro"/>
</dbReference>
<dbReference type="InterPro" id="IPR003439">
    <property type="entry name" value="ABC_transporter-like_ATP-bd"/>
</dbReference>
<keyword evidence="10" id="KW-1278">Translocase</keyword>
<accession>A0A7V6U0A6</accession>
<dbReference type="InterPro" id="IPR003593">
    <property type="entry name" value="AAA+_ATPase"/>
</dbReference>
<reference evidence="14 16" key="1">
    <citation type="journal article" date="2020" name="Biotechnol. Biofuels">
        <title>New insights from the biogas microbiome by comprehensive genome-resolved metagenomics of nearly 1600 species originating from multiple anaerobic digesters.</title>
        <authorList>
            <person name="Campanaro S."/>
            <person name="Treu L."/>
            <person name="Rodriguez-R L.M."/>
            <person name="Kovalovszki A."/>
            <person name="Ziels R.M."/>
            <person name="Maus I."/>
            <person name="Zhu X."/>
            <person name="Kougias P.G."/>
            <person name="Basile A."/>
            <person name="Luo G."/>
            <person name="Schluter A."/>
            <person name="Konstantinidis K.T."/>
            <person name="Angelidaki I."/>
        </authorList>
    </citation>
    <scope>NUCLEOTIDE SEQUENCE [LARGE SCALE GENOMIC DNA]</scope>
    <source>
        <strain evidence="14">AS04akNAM_66</strain>
    </source>
</reference>
<evidence type="ECO:0000256" key="11">
    <source>
        <dbReference type="ARBA" id="ARBA00023136"/>
    </source>
</evidence>
<proteinExistence type="inferred from homology"/>
<dbReference type="SUPFAM" id="SSF52540">
    <property type="entry name" value="P-loop containing nucleoside triphosphate hydrolases"/>
    <property type="match status" value="1"/>
</dbReference>
<comment type="similarity">
    <text evidence="2">Belongs to the ABC transporter superfamily.</text>
</comment>
<dbReference type="PANTHER" id="PTHR43297:SF2">
    <property type="entry name" value="DIPEPTIDE TRANSPORT ATP-BINDING PROTEIN DPPD"/>
    <property type="match status" value="1"/>
</dbReference>
<evidence type="ECO:0000256" key="7">
    <source>
        <dbReference type="ARBA" id="ARBA00022840"/>
    </source>
</evidence>
<organism evidence="14 16">
    <name type="scientific">Brucella intermedia</name>
    <dbReference type="NCBI Taxonomy" id="94625"/>
    <lineage>
        <taxon>Bacteria</taxon>
        <taxon>Pseudomonadati</taxon>
        <taxon>Pseudomonadota</taxon>
        <taxon>Alphaproteobacteria</taxon>
        <taxon>Hyphomicrobiales</taxon>
        <taxon>Brucellaceae</taxon>
        <taxon>Brucella/Ochrobactrum group</taxon>
        <taxon>Brucella</taxon>
    </lineage>
</organism>
<dbReference type="GO" id="GO:0005886">
    <property type="term" value="C:plasma membrane"/>
    <property type="evidence" value="ECO:0007669"/>
    <property type="project" value="UniProtKB-SubCell"/>
</dbReference>
<reference evidence="15 17" key="2">
    <citation type="submission" date="2020-07" db="EMBL/GenBank/DDBJ databases">
        <title>Genomic Encyclopedia of Type Strains, Phase IV (KMG-V): Genome sequencing to study the core and pangenomes of soil and plant-associated prokaryotes.</title>
        <authorList>
            <person name="Whitman W."/>
        </authorList>
    </citation>
    <scope>NUCLEOTIDE SEQUENCE [LARGE SCALE GENOMIC DNA]</scope>
    <source>
        <strain evidence="15 17">RH4WT92</strain>
    </source>
</reference>
<keyword evidence="9" id="KW-0653">Protein transport</keyword>
<evidence type="ECO:0000313" key="14">
    <source>
        <dbReference type="EMBL" id="HHV68738.1"/>
    </source>
</evidence>
<evidence type="ECO:0000256" key="3">
    <source>
        <dbReference type="ARBA" id="ARBA00022448"/>
    </source>
</evidence>
<evidence type="ECO:0000313" key="15">
    <source>
        <dbReference type="EMBL" id="MBA8852486.1"/>
    </source>
</evidence>
<comment type="function">
    <text evidence="12">Probably part of an ABC transporter complex that could be involved in peptide import. Probably responsible for energy coupling to the transport system.</text>
</comment>
<dbReference type="FunFam" id="3.40.50.300:FF:000016">
    <property type="entry name" value="Oligopeptide ABC transporter ATP-binding component"/>
    <property type="match status" value="1"/>
</dbReference>
<evidence type="ECO:0000256" key="1">
    <source>
        <dbReference type="ARBA" id="ARBA00004417"/>
    </source>
</evidence>
<dbReference type="InterPro" id="IPR013563">
    <property type="entry name" value="Oligopep_ABC_C"/>
</dbReference>
<dbReference type="Pfam" id="PF00005">
    <property type="entry name" value="ABC_tran"/>
    <property type="match status" value="1"/>
</dbReference>
<dbReference type="GO" id="GO:0005524">
    <property type="term" value="F:ATP binding"/>
    <property type="evidence" value="ECO:0007669"/>
    <property type="project" value="UniProtKB-KW"/>
</dbReference>
<dbReference type="Pfam" id="PF08352">
    <property type="entry name" value="oligo_HPY"/>
    <property type="match status" value="1"/>
</dbReference>
<evidence type="ECO:0000313" key="17">
    <source>
        <dbReference type="Proteomes" id="UP000578622"/>
    </source>
</evidence>
<keyword evidence="6" id="KW-0547">Nucleotide-binding</keyword>
<evidence type="ECO:0000256" key="4">
    <source>
        <dbReference type="ARBA" id="ARBA00022475"/>
    </source>
</evidence>
<gene>
    <name evidence="15" type="ORF">FHW20_003449</name>
    <name evidence="14" type="ORF">GXX48_13990</name>
</gene>
<dbReference type="CDD" id="cd03257">
    <property type="entry name" value="ABC_NikE_OppD_transporters"/>
    <property type="match status" value="1"/>
</dbReference>